<organism evidence="1 2">
    <name type="scientific">Gordonia jinhuaensis</name>
    <dbReference type="NCBI Taxonomy" id="1517702"/>
    <lineage>
        <taxon>Bacteria</taxon>
        <taxon>Bacillati</taxon>
        <taxon>Actinomycetota</taxon>
        <taxon>Actinomycetes</taxon>
        <taxon>Mycobacteriales</taxon>
        <taxon>Gordoniaceae</taxon>
        <taxon>Gordonia</taxon>
    </lineage>
</organism>
<dbReference type="EMBL" id="BMGC01000027">
    <property type="protein sequence ID" value="GGB40815.1"/>
    <property type="molecule type" value="Genomic_DNA"/>
</dbReference>
<evidence type="ECO:0000313" key="2">
    <source>
        <dbReference type="Proteomes" id="UP000621454"/>
    </source>
</evidence>
<comment type="caution">
    <text evidence="1">The sequence shown here is derived from an EMBL/GenBank/DDBJ whole genome shotgun (WGS) entry which is preliminary data.</text>
</comment>
<protein>
    <submittedName>
        <fullName evidence="1">Uncharacterized protein</fullName>
    </submittedName>
</protein>
<dbReference type="AlphaFoldDB" id="A0A916TD19"/>
<gene>
    <name evidence="1" type="ORF">GCM10011489_30480</name>
</gene>
<dbReference type="Proteomes" id="UP000621454">
    <property type="component" value="Unassembled WGS sequence"/>
</dbReference>
<evidence type="ECO:0000313" key="1">
    <source>
        <dbReference type="EMBL" id="GGB40815.1"/>
    </source>
</evidence>
<proteinExistence type="predicted"/>
<name>A0A916TD19_9ACTN</name>
<keyword evidence="2" id="KW-1185">Reference proteome</keyword>
<accession>A0A916TD19</accession>
<reference evidence="1" key="1">
    <citation type="journal article" date="2014" name="Int. J. Syst. Evol. Microbiol.">
        <title>Complete genome sequence of Corynebacterium casei LMG S-19264T (=DSM 44701T), isolated from a smear-ripened cheese.</title>
        <authorList>
            <consortium name="US DOE Joint Genome Institute (JGI-PGF)"/>
            <person name="Walter F."/>
            <person name="Albersmeier A."/>
            <person name="Kalinowski J."/>
            <person name="Ruckert C."/>
        </authorList>
    </citation>
    <scope>NUCLEOTIDE SEQUENCE</scope>
    <source>
        <strain evidence="1">CGMCC 1.12827</strain>
    </source>
</reference>
<sequence length="170" mass="18189">MTGIDSDTARRRVEYQAVGGALAQLDAANPQAALIIAGLTRAVVAEAQRSSRFAASLTDAVIAALPAGDFARTPAAAPVTRAPVTRAATTRKRAVRQPAAFDPFMVYRDTGADGLTSKLTGLDVDGLRDIIAEQELDTRKETGRKRKPEVLVAWIVERVEASERKGSVFR</sequence>
<reference evidence="1" key="2">
    <citation type="submission" date="2020-09" db="EMBL/GenBank/DDBJ databases">
        <authorList>
            <person name="Sun Q."/>
            <person name="Zhou Y."/>
        </authorList>
    </citation>
    <scope>NUCLEOTIDE SEQUENCE</scope>
    <source>
        <strain evidence="1">CGMCC 1.12827</strain>
    </source>
</reference>